<dbReference type="InterPro" id="IPR050951">
    <property type="entry name" value="Retrovirus_Pol_polyprotein"/>
</dbReference>
<protein>
    <recommendedName>
        <fullName evidence="2">Reverse transcriptase/retrotransposon-derived protein RNase H-like domain-containing protein</fullName>
    </recommendedName>
</protein>
<dbReference type="PANTHER" id="PTHR37984:SF5">
    <property type="entry name" value="PROTEIN NYNRIN-LIKE"/>
    <property type="match status" value="1"/>
</dbReference>
<dbReference type="InterPro" id="IPR041577">
    <property type="entry name" value="RT_RNaseH_2"/>
</dbReference>
<organism evidence="3 4">
    <name type="scientific">Cirrhinus molitorella</name>
    <name type="common">mud carp</name>
    <dbReference type="NCBI Taxonomy" id="172907"/>
    <lineage>
        <taxon>Eukaryota</taxon>
        <taxon>Metazoa</taxon>
        <taxon>Chordata</taxon>
        <taxon>Craniata</taxon>
        <taxon>Vertebrata</taxon>
        <taxon>Euteleostomi</taxon>
        <taxon>Actinopterygii</taxon>
        <taxon>Neopterygii</taxon>
        <taxon>Teleostei</taxon>
        <taxon>Ostariophysi</taxon>
        <taxon>Cypriniformes</taxon>
        <taxon>Cyprinidae</taxon>
        <taxon>Labeoninae</taxon>
        <taxon>Labeonini</taxon>
        <taxon>Cirrhinus</taxon>
    </lineage>
</organism>
<dbReference type="EMBL" id="JAYMGO010000018">
    <property type="protein sequence ID" value="KAL1256468.1"/>
    <property type="molecule type" value="Genomic_DNA"/>
</dbReference>
<keyword evidence="4" id="KW-1185">Reference proteome</keyword>
<gene>
    <name evidence="3" type="ORF">QQF64_012013</name>
</gene>
<feature type="domain" description="Reverse transcriptase/retrotransposon-derived protein RNase H-like" evidence="2">
    <location>
        <begin position="81"/>
        <end position="152"/>
    </location>
</feature>
<dbReference type="Gene3D" id="3.30.70.270">
    <property type="match status" value="2"/>
</dbReference>
<dbReference type="Pfam" id="PF17919">
    <property type="entry name" value="RT_RNaseH_2"/>
    <property type="match status" value="1"/>
</dbReference>
<dbReference type="Proteomes" id="UP001558613">
    <property type="component" value="Unassembled WGS sequence"/>
</dbReference>
<comment type="caution">
    <text evidence="3">The sequence shown here is derived from an EMBL/GenBank/DDBJ whole genome shotgun (WGS) entry which is preliminary data.</text>
</comment>
<dbReference type="InterPro" id="IPR043502">
    <property type="entry name" value="DNA/RNA_pol_sf"/>
</dbReference>
<dbReference type="SUPFAM" id="SSF56672">
    <property type="entry name" value="DNA/RNA polymerases"/>
    <property type="match status" value="1"/>
</dbReference>
<evidence type="ECO:0000259" key="2">
    <source>
        <dbReference type="Pfam" id="PF17919"/>
    </source>
</evidence>
<reference evidence="3 4" key="1">
    <citation type="submission" date="2023-09" db="EMBL/GenBank/DDBJ databases">
        <authorList>
            <person name="Wang M."/>
        </authorList>
    </citation>
    <scope>NUCLEOTIDE SEQUENCE [LARGE SCALE GENOMIC DNA]</scope>
    <source>
        <strain evidence="3">GT-2023</strain>
        <tissue evidence="3">Liver</tissue>
    </source>
</reference>
<proteinExistence type="predicted"/>
<dbReference type="InterPro" id="IPR043128">
    <property type="entry name" value="Rev_trsase/Diguanyl_cyclase"/>
</dbReference>
<accession>A0ABR3LUF1</accession>
<dbReference type="PANTHER" id="PTHR37984">
    <property type="entry name" value="PROTEIN CBG26694"/>
    <property type="match status" value="1"/>
</dbReference>
<evidence type="ECO:0000313" key="4">
    <source>
        <dbReference type="Proteomes" id="UP001558613"/>
    </source>
</evidence>
<evidence type="ECO:0000313" key="3">
    <source>
        <dbReference type="EMBL" id="KAL1256468.1"/>
    </source>
</evidence>
<evidence type="ECO:0000256" key="1">
    <source>
        <dbReference type="ARBA" id="ARBA00023268"/>
    </source>
</evidence>
<keyword evidence="1" id="KW-0511">Multifunctional enzyme</keyword>
<name>A0ABR3LUF1_9TELE</name>
<sequence>MSEAGLRLKQDKCTFQADSVTYLGHKISAQGLNPLPEKVRAIKELKSFLGMVTYYGKFLPDLSTVLAPLYQLLHHDCQWKWGAAQVAAFTIVKNLLQSASVLVHFDKEKELTVSCDASPYGIGTVLSHVLEEGSEKPIAFASRMLTKAERGYCCGRGDETF</sequence>